<feature type="domain" description="DUF4326" evidence="1">
    <location>
        <begin position="9"/>
        <end position="134"/>
    </location>
</feature>
<evidence type="ECO:0000259" key="1">
    <source>
        <dbReference type="Pfam" id="PF14216"/>
    </source>
</evidence>
<dbReference type="Proteomes" id="UP000373149">
    <property type="component" value="Unassembled WGS sequence"/>
</dbReference>
<evidence type="ECO:0000313" key="4">
    <source>
        <dbReference type="Proteomes" id="UP000373149"/>
    </source>
</evidence>
<evidence type="ECO:0000313" key="3">
    <source>
        <dbReference type="EMBL" id="MPY47231.1"/>
    </source>
</evidence>
<accession>A0A5N8WIH4</accession>
<dbReference type="RefSeq" id="WP_152857898.1">
    <property type="nucleotide sequence ID" value="NZ_VMNX01000001.1"/>
</dbReference>
<dbReference type="EMBL" id="VMNX01000001">
    <property type="protein sequence ID" value="MPY47231.1"/>
    <property type="molecule type" value="Genomic_DNA"/>
</dbReference>
<reference evidence="3 4" key="1">
    <citation type="submission" date="2019-09" db="EMBL/GenBank/DDBJ databases">
        <authorList>
            <person name="Duangmal K."/>
            <person name="Teo W.F.A."/>
            <person name="Lipun K."/>
        </authorList>
    </citation>
    <scope>NUCLEOTIDE SEQUENCE [LARGE SCALE GENOMIC DNA]</scope>
    <source>
        <strain evidence="3 4">K1PN6</strain>
    </source>
</reference>
<keyword evidence="4" id="KW-1185">Reference proteome</keyword>
<proteinExistence type="predicted"/>
<protein>
    <submittedName>
        <fullName evidence="3">DUF4326 domain-containing protein</fullName>
    </submittedName>
</protein>
<name>A0A5N8WIH4_9ACTN</name>
<evidence type="ECO:0000313" key="2">
    <source>
        <dbReference type="EMBL" id="MPY47092.1"/>
    </source>
</evidence>
<dbReference type="Pfam" id="PF14216">
    <property type="entry name" value="DUF4326"/>
    <property type="match status" value="1"/>
</dbReference>
<dbReference type="InterPro" id="IPR025475">
    <property type="entry name" value="DUF4326"/>
</dbReference>
<comment type="caution">
    <text evidence="3">The sequence shown here is derived from an EMBL/GenBank/DDBJ whole genome shotgun (WGS) entry which is preliminary data.</text>
</comment>
<organism evidence="3 4">
    <name type="scientific">Streptomyces acidicola</name>
    <dbReference type="NCBI Taxonomy" id="2596892"/>
    <lineage>
        <taxon>Bacteria</taxon>
        <taxon>Bacillati</taxon>
        <taxon>Actinomycetota</taxon>
        <taxon>Actinomycetes</taxon>
        <taxon>Kitasatosporales</taxon>
        <taxon>Streptomycetaceae</taxon>
        <taxon>Streptomyces</taxon>
    </lineage>
</organism>
<sequence length="142" mass="16167">MPARIQRRRTKGWRAPEEAVYVGRGSRWGNAYPLNSTQVRMPALDGSEWEHEGRLGKTSGQQHAFVHPDGTITWHLVQDATREQVVELYRQWLADRPEVRDEARQQLAGRDLMCWCPLPEPGEPDHCHAAVLLELANEPAPA</sequence>
<dbReference type="AlphaFoldDB" id="A0A5N8WIH4"/>
<dbReference type="EMBL" id="VMNX01000001">
    <property type="protein sequence ID" value="MPY47092.1"/>
    <property type="molecule type" value="Genomic_DNA"/>
</dbReference>
<gene>
    <name evidence="2" type="ORF">FPZ41_00255</name>
    <name evidence="3" type="ORF">FPZ41_00960</name>
</gene>